<dbReference type="GO" id="GO:0016779">
    <property type="term" value="F:nucleotidyltransferase activity"/>
    <property type="evidence" value="ECO:0007669"/>
    <property type="project" value="UniProtKB-KW"/>
</dbReference>
<dbReference type="OrthoDB" id="40021at2759"/>
<protein>
    <recommendedName>
        <fullName evidence="5">Cytidyltransferase-like domain-containing protein</fullName>
    </recommendedName>
</protein>
<dbReference type="InterPro" id="IPR050385">
    <property type="entry name" value="Archaeal_FAD_synthase"/>
</dbReference>
<dbReference type="PRINTS" id="PR00960">
    <property type="entry name" value="LMBPPROTEIN"/>
</dbReference>
<evidence type="ECO:0008006" key="5">
    <source>
        <dbReference type="Google" id="ProtNLM"/>
    </source>
</evidence>
<dbReference type="AlphaFoldDB" id="A0A9W7GGE0"/>
<gene>
    <name evidence="3" type="ORF">TrCOL_g13705</name>
</gene>
<reference evidence="4" key="1">
    <citation type="journal article" date="2023" name="Commun. Biol.">
        <title>Genome analysis of Parmales, the sister group of diatoms, reveals the evolutionary specialization of diatoms from phago-mixotrophs to photoautotrophs.</title>
        <authorList>
            <person name="Ban H."/>
            <person name="Sato S."/>
            <person name="Yoshikawa S."/>
            <person name="Yamada K."/>
            <person name="Nakamura Y."/>
            <person name="Ichinomiya M."/>
            <person name="Sato N."/>
            <person name="Blanc-Mathieu R."/>
            <person name="Endo H."/>
            <person name="Kuwata A."/>
            <person name="Ogata H."/>
        </authorList>
    </citation>
    <scope>NUCLEOTIDE SEQUENCE [LARGE SCALE GENOMIC DNA]</scope>
</reference>
<dbReference type="InterPro" id="IPR001174">
    <property type="entry name" value="HddA/FKP"/>
</dbReference>
<evidence type="ECO:0000256" key="1">
    <source>
        <dbReference type="ARBA" id="ARBA00022679"/>
    </source>
</evidence>
<dbReference type="PANTHER" id="PTHR43793:SF1">
    <property type="entry name" value="FAD SYNTHASE"/>
    <property type="match status" value="1"/>
</dbReference>
<keyword evidence="1" id="KW-0808">Transferase</keyword>
<dbReference type="GO" id="GO:0005524">
    <property type="term" value="F:ATP binding"/>
    <property type="evidence" value="ECO:0007669"/>
    <property type="project" value="InterPro"/>
</dbReference>
<keyword evidence="2" id="KW-0548">Nucleotidyltransferase</keyword>
<dbReference type="GO" id="GO:0016301">
    <property type="term" value="F:kinase activity"/>
    <property type="evidence" value="ECO:0007669"/>
    <property type="project" value="InterPro"/>
</dbReference>
<dbReference type="Proteomes" id="UP001165065">
    <property type="component" value="Unassembled WGS sequence"/>
</dbReference>
<proteinExistence type="predicted"/>
<dbReference type="PANTHER" id="PTHR43793">
    <property type="entry name" value="FAD SYNTHASE"/>
    <property type="match status" value="1"/>
</dbReference>
<keyword evidence="4" id="KW-1185">Reference proteome</keyword>
<dbReference type="Gene3D" id="3.40.50.620">
    <property type="entry name" value="HUPs"/>
    <property type="match status" value="1"/>
</dbReference>
<dbReference type="SUPFAM" id="SSF52374">
    <property type="entry name" value="Nucleotidylyl transferase"/>
    <property type="match status" value="1"/>
</dbReference>
<evidence type="ECO:0000313" key="4">
    <source>
        <dbReference type="Proteomes" id="UP001165065"/>
    </source>
</evidence>
<dbReference type="InterPro" id="IPR014729">
    <property type="entry name" value="Rossmann-like_a/b/a_fold"/>
</dbReference>
<name>A0A9W7GGE0_9STRA</name>
<evidence type="ECO:0000313" key="3">
    <source>
        <dbReference type="EMBL" id="GMI45314.1"/>
    </source>
</evidence>
<organism evidence="3 4">
    <name type="scientific">Triparma columacea</name>
    <dbReference type="NCBI Taxonomy" id="722753"/>
    <lineage>
        <taxon>Eukaryota</taxon>
        <taxon>Sar</taxon>
        <taxon>Stramenopiles</taxon>
        <taxon>Ochrophyta</taxon>
        <taxon>Bolidophyceae</taxon>
        <taxon>Parmales</taxon>
        <taxon>Triparmaceae</taxon>
        <taxon>Triparma</taxon>
    </lineage>
</organism>
<sequence>MSSLLPPRPPLPTPPSPRIVKVFVSGCYDLLHAGHIQFFTEARSLAYTLAPSNPLSETSIKPHLTVSFASSEVLWIHKSRLPSIPDDHKAFIISSLSMVDEVVVGTGGKEGLDFEAWFLLNKPDLLVVTEDDKYGTLKRSLCARVGARYVVLPKTPPPFTPVSTTALLGGIRAPQWTPLRVDFGGGWLDVPRHAIEGGVVVNLAVTPGVSSRDWGKYRIKSGMGGSAANSILKGEDGVKSEVEELGVGWQDPAVIKETGLCVWRSGPSPSLKLKSSGSWLHGILAVLYTGSGTHDTPGTSDNIRDYGKIKRAGQVCEEAVRGEDREKLAEGIRLSYEAQLGEGMEEVPKVEGAKAWKYCGGGWGGYAVYVFEDEEGRRRGTEKGEWIKVEPYCRLGGVGN</sequence>
<dbReference type="EMBL" id="BRYA01000242">
    <property type="protein sequence ID" value="GMI45314.1"/>
    <property type="molecule type" value="Genomic_DNA"/>
</dbReference>
<accession>A0A9W7GGE0</accession>
<evidence type="ECO:0000256" key="2">
    <source>
        <dbReference type="ARBA" id="ARBA00022695"/>
    </source>
</evidence>
<comment type="caution">
    <text evidence="3">The sequence shown here is derived from an EMBL/GenBank/DDBJ whole genome shotgun (WGS) entry which is preliminary data.</text>
</comment>